<feature type="domain" description="Heterokaryon incompatibility" evidence="2">
    <location>
        <begin position="143"/>
        <end position="302"/>
    </location>
</feature>
<proteinExistence type="predicted"/>
<dbReference type="PANTHER" id="PTHR24148">
    <property type="entry name" value="ANKYRIN REPEAT DOMAIN-CONTAINING PROTEIN 39 HOMOLOG-RELATED"/>
    <property type="match status" value="1"/>
</dbReference>
<dbReference type="EMBL" id="ML987191">
    <property type="protein sequence ID" value="KAF2253773.1"/>
    <property type="molecule type" value="Genomic_DNA"/>
</dbReference>
<dbReference type="InterPro" id="IPR052895">
    <property type="entry name" value="HetReg/Transcr_Mod"/>
</dbReference>
<dbReference type="Proteomes" id="UP000800094">
    <property type="component" value="Unassembled WGS sequence"/>
</dbReference>
<feature type="compositionally biased region" description="Basic and acidic residues" evidence="1">
    <location>
        <begin position="57"/>
        <end position="78"/>
    </location>
</feature>
<evidence type="ECO:0000313" key="4">
    <source>
        <dbReference type="Proteomes" id="UP000800094"/>
    </source>
</evidence>
<feature type="compositionally biased region" description="Polar residues" evidence="1">
    <location>
        <begin position="507"/>
        <end position="521"/>
    </location>
</feature>
<dbReference type="RefSeq" id="XP_033688777.1">
    <property type="nucleotide sequence ID" value="XM_033820845.1"/>
</dbReference>
<accession>A0A6A6IX39</accession>
<reference evidence="3" key="1">
    <citation type="journal article" date="2020" name="Stud. Mycol.">
        <title>101 Dothideomycetes genomes: a test case for predicting lifestyles and emergence of pathogens.</title>
        <authorList>
            <person name="Haridas S."/>
            <person name="Albert R."/>
            <person name="Binder M."/>
            <person name="Bloem J."/>
            <person name="Labutti K."/>
            <person name="Salamov A."/>
            <person name="Andreopoulos B."/>
            <person name="Baker S."/>
            <person name="Barry K."/>
            <person name="Bills G."/>
            <person name="Bluhm B."/>
            <person name="Cannon C."/>
            <person name="Castanera R."/>
            <person name="Culley D."/>
            <person name="Daum C."/>
            <person name="Ezra D."/>
            <person name="Gonzalez J."/>
            <person name="Henrissat B."/>
            <person name="Kuo A."/>
            <person name="Liang C."/>
            <person name="Lipzen A."/>
            <person name="Lutzoni F."/>
            <person name="Magnuson J."/>
            <person name="Mondo S."/>
            <person name="Nolan M."/>
            <person name="Ohm R."/>
            <person name="Pangilinan J."/>
            <person name="Park H.-J."/>
            <person name="Ramirez L."/>
            <person name="Alfaro M."/>
            <person name="Sun H."/>
            <person name="Tritt A."/>
            <person name="Yoshinaga Y."/>
            <person name="Zwiers L.-H."/>
            <person name="Turgeon B."/>
            <person name="Goodwin S."/>
            <person name="Spatafora J."/>
            <person name="Crous P."/>
            <person name="Grigoriev I."/>
        </authorList>
    </citation>
    <scope>NUCLEOTIDE SEQUENCE</scope>
    <source>
        <strain evidence="3">CBS 122368</strain>
    </source>
</reference>
<feature type="region of interest" description="Disordered" evidence="1">
    <location>
        <begin position="52"/>
        <end position="80"/>
    </location>
</feature>
<dbReference type="OrthoDB" id="3477286at2759"/>
<dbReference type="InterPro" id="IPR010730">
    <property type="entry name" value="HET"/>
</dbReference>
<dbReference type="PANTHER" id="PTHR24148:SF64">
    <property type="entry name" value="HETEROKARYON INCOMPATIBILITY DOMAIN-CONTAINING PROTEIN"/>
    <property type="match status" value="1"/>
</dbReference>
<name>A0A6A6IX39_9PLEO</name>
<organism evidence="3 4">
    <name type="scientific">Trematosphaeria pertusa</name>
    <dbReference type="NCBI Taxonomy" id="390896"/>
    <lineage>
        <taxon>Eukaryota</taxon>
        <taxon>Fungi</taxon>
        <taxon>Dikarya</taxon>
        <taxon>Ascomycota</taxon>
        <taxon>Pezizomycotina</taxon>
        <taxon>Dothideomycetes</taxon>
        <taxon>Pleosporomycetidae</taxon>
        <taxon>Pleosporales</taxon>
        <taxon>Massarineae</taxon>
        <taxon>Trematosphaeriaceae</taxon>
        <taxon>Trematosphaeria</taxon>
    </lineage>
</organism>
<feature type="region of interest" description="Disordered" evidence="1">
    <location>
        <begin position="666"/>
        <end position="692"/>
    </location>
</feature>
<feature type="region of interest" description="Disordered" evidence="1">
    <location>
        <begin position="506"/>
        <end position="651"/>
    </location>
</feature>
<dbReference type="GeneID" id="54574175"/>
<dbReference type="Pfam" id="PF26639">
    <property type="entry name" value="Het-6_barrel"/>
    <property type="match status" value="1"/>
</dbReference>
<evidence type="ECO:0000256" key="1">
    <source>
        <dbReference type="SAM" id="MobiDB-lite"/>
    </source>
</evidence>
<keyword evidence="4" id="KW-1185">Reference proteome</keyword>
<gene>
    <name evidence="3" type="ORF">BU26DRAFT_229567</name>
</gene>
<dbReference type="AlphaFoldDB" id="A0A6A6IX39"/>
<evidence type="ECO:0000313" key="3">
    <source>
        <dbReference type="EMBL" id="KAF2253773.1"/>
    </source>
</evidence>
<feature type="compositionally biased region" description="Polar residues" evidence="1">
    <location>
        <begin position="533"/>
        <end position="545"/>
    </location>
</feature>
<protein>
    <recommendedName>
        <fullName evidence="2">Heterokaryon incompatibility domain-containing protein</fullName>
    </recommendedName>
</protein>
<evidence type="ECO:0000259" key="2">
    <source>
        <dbReference type="Pfam" id="PF06985"/>
    </source>
</evidence>
<dbReference type="Pfam" id="PF06985">
    <property type="entry name" value="HET"/>
    <property type="match status" value="1"/>
</dbReference>
<sequence>MNMPRNAAIMTLQPDMTTLVQRDNSAEMDHPQSANIGRARLDDAELDSFFNGNVPEPEDRVGRRGVPDNRMQFREPHPGSDLWKSAKPKINLLARIGVKAGKFKYMQISGDQIRLLRVRPGKQGERLVCDLCAKSLAEMKGKYEALSYCWGTEDPSEAIYIHRLKLKGSGPDYTISPQEEFPVRPNLLKALRHLRREDRGVVIWVDAVCIDQRETAEARREKNRQLSMMSDIYNSAKSICIWLGDSDKDSTTALKLAHDIANFQVLDQRLNATDESTGDRWCALVRTLSTTPWFTRRWIIQEIASARHASVHCGNDVLHWDDLADAISLLQENHERLKRQYDKDIFSTIPTLSATHLVKALTGVCRKSPNGDIVERLFDLETLVCTFQHFHARDAQDVIHAVRSLARDAPGEDESDSFRLGAEHKNSTRDLFIAFVRRCVQNSGSLDIICRHWAPPITDTAGERIKLPTWISELSNGPFGLPGESQERQNGENFVALSPLDKRKRYNASQDWGQSKTPSTRSDPREKPVLSVPQYSNLDPNSRSLTGAEFTASPFTSPALEKSNPYHTHGLDTVGGATSTEDQLEHDQRLSVMEQAPLSSSSRPLDKQNALPNSTGLPPIQTAVENSNGVEGESDKRSSKETQMPDSPHPARYFANAAVFPGRLRQQPERRGSISKQDKWIQNDQEHHPKEPGLLDVEGIILGAIRQCSDLMREGIVSGDWLEKLGWDRQSHENRVPDVLWRTLVADRSPDGGNPPRWYQRACLHCLKDVRLTNSKGDLISHMSGRVIESMSSVYLKRVESVIWRRRLIEIGSNIPPKGIPLYGLAPEKTKERDIVCILVGCSVPVVLRRVQSPGTTKVYELIGEAFIYGMMDGEAVQDTKAVNGLKETFLLR</sequence>